<dbReference type="InterPro" id="IPR002048">
    <property type="entry name" value="EF_hand_dom"/>
</dbReference>
<evidence type="ECO:0000259" key="4">
    <source>
        <dbReference type="PROSITE" id="PS50222"/>
    </source>
</evidence>
<dbReference type="InterPro" id="IPR018247">
    <property type="entry name" value="EF_Hand_1_Ca_BS"/>
</dbReference>
<name>A0A9W7YAN7_9FUNG</name>
<dbReference type="Pfam" id="PF13833">
    <property type="entry name" value="EF-hand_8"/>
    <property type="match status" value="1"/>
</dbReference>
<evidence type="ECO:0000313" key="6">
    <source>
        <dbReference type="Proteomes" id="UP001143981"/>
    </source>
</evidence>
<evidence type="ECO:0000256" key="1">
    <source>
        <dbReference type="ARBA" id="ARBA00022737"/>
    </source>
</evidence>
<dbReference type="OrthoDB" id="26525at2759"/>
<reference evidence="5" key="1">
    <citation type="submission" date="2022-07" db="EMBL/GenBank/DDBJ databases">
        <title>Phylogenomic reconstructions and comparative analyses of Kickxellomycotina fungi.</title>
        <authorList>
            <person name="Reynolds N.K."/>
            <person name="Stajich J.E."/>
            <person name="Barry K."/>
            <person name="Grigoriev I.V."/>
            <person name="Crous P."/>
            <person name="Smith M.E."/>
        </authorList>
    </citation>
    <scope>NUCLEOTIDE SEQUENCE</scope>
    <source>
        <strain evidence="5">BCRC 34381</strain>
    </source>
</reference>
<dbReference type="Proteomes" id="UP001143981">
    <property type="component" value="Unassembled WGS sequence"/>
</dbReference>
<feature type="domain" description="EF-hand" evidence="4">
    <location>
        <begin position="81"/>
        <end position="116"/>
    </location>
</feature>
<dbReference type="PROSITE" id="PS00018">
    <property type="entry name" value="EF_HAND_1"/>
    <property type="match status" value="1"/>
</dbReference>
<dbReference type="PROSITE" id="PS50222">
    <property type="entry name" value="EF_HAND_2"/>
    <property type="match status" value="2"/>
</dbReference>
<proteinExistence type="predicted"/>
<keyword evidence="2" id="KW-0106">Calcium</keyword>
<dbReference type="AlphaFoldDB" id="A0A9W7YAN7"/>
<dbReference type="FunFam" id="1.10.238.10:FF:000001">
    <property type="entry name" value="Calmodulin 1"/>
    <property type="match status" value="1"/>
</dbReference>
<accession>A0A9W7YAN7</accession>
<dbReference type="SMART" id="SM00054">
    <property type="entry name" value="EFh"/>
    <property type="match status" value="2"/>
</dbReference>
<dbReference type="EMBL" id="JANBOI010001435">
    <property type="protein sequence ID" value="KAJ1726656.1"/>
    <property type="molecule type" value="Genomic_DNA"/>
</dbReference>
<dbReference type="CDD" id="cd00051">
    <property type="entry name" value="EFh"/>
    <property type="match status" value="2"/>
</dbReference>
<dbReference type="InterPro" id="IPR050145">
    <property type="entry name" value="Centrin_CML-like"/>
</dbReference>
<feature type="region of interest" description="Disordered" evidence="3">
    <location>
        <begin position="1"/>
        <end position="78"/>
    </location>
</feature>
<comment type="caution">
    <text evidence="5">The sequence shown here is derived from an EMBL/GenBank/DDBJ whole genome shotgun (WGS) entry which is preliminary data.</text>
</comment>
<dbReference type="PANTHER" id="PTHR23050">
    <property type="entry name" value="CALCIUM BINDING PROTEIN"/>
    <property type="match status" value="1"/>
</dbReference>
<protein>
    <submittedName>
        <fullName evidence="5">Centrin, EF-hand protein</fullName>
    </submittedName>
</protein>
<organism evidence="5 6">
    <name type="scientific">Coemansia biformis</name>
    <dbReference type="NCBI Taxonomy" id="1286918"/>
    <lineage>
        <taxon>Eukaryota</taxon>
        <taxon>Fungi</taxon>
        <taxon>Fungi incertae sedis</taxon>
        <taxon>Zoopagomycota</taxon>
        <taxon>Kickxellomycotina</taxon>
        <taxon>Kickxellomycetes</taxon>
        <taxon>Kickxellales</taxon>
        <taxon>Kickxellaceae</taxon>
        <taxon>Coemansia</taxon>
    </lineage>
</organism>
<dbReference type="InterPro" id="IPR011992">
    <property type="entry name" value="EF-hand-dom_pair"/>
</dbReference>
<gene>
    <name evidence="5" type="primary">CETN2</name>
    <name evidence="5" type="ORF">LPJ61_005040</name>
</gene>
<keyword evidence="6" id="KW-1185">Reference proteome</keyword>
<dbReference type="SUPFAM" id="SSF47473">
    <property type="entry name" value="EF-hand"/>
    <property type="match status" value="1"/>
</dbReference>
<sequence>MNGENFSSVRRARAQQPPAASANTNRLAPTTVPWKRPPAPAARKIATPSSRLTPHAVAAPSTGSVPAAEAGGGGIGNLDFEQREELRDIFDRMDKEGRGFISVSTLPDIIRAFGIEQPMPETWAQWRLQVDPEGTGRIGYNALEEFISLRYDEMSQRQEILNAFRLFKPDSANVESARITLDDLRKISVHLGEHIPDEELQEMIGIADIDGSGSVGFGDFARIMRKSGLF</sequence>
<evidence type="ECO:0000256" key="3">
    <source>
        <dbReference type="SAM" id="MobiDB-lite"/>
    </source>
</evidence>
<evidence type="ECO:0000313" key="5">
    <source>
        <dbReference type="EMBL" id="KAJ1726656.1"/>
    </source>
</evidence>
<evidence type="ECO:0000256" key="2">
    <source>
        <dbReference type="ARBA" id="ARBA00022837"/>
    </source>
</evidence>
<feature type="domain" description="EF-hand" evidence="4">
    <location>
        <begin position="195"/>
        <end position="230"/>
    </location>
</feature>
<dbReference type="Gene3D" id="1.10.238.10">
    <property type="entry name" value="EF-hand"/>
    <property type="match status" value="1"/>
</dbReference>
<keyword evidence="1" id="KW-0677">Repeat</keyword>
<dbReference type="GO" id="GO:0005509">
    <property type="term" value="F:calcium ion binding"/>
    <property type="evidence" value="ECO:0007669"/>
    <property type="project" value="InterPro"/>
</dbReference>